<dbReference type="Proteomes" id="UP000003688">
    <property type="component" value="Unassembled WGS sequence"/>
</dbReference>
<evidence type="ECO:0000313" key="3">
    <source>
        <dbReference type="Proteomes" id="UP000003688"/>
    </source>
</evidence>
<protein>
    <submittedName>
        <fullName evidence="2">Uncharacterized protein</fullName>
    </submittedName>
</protein>
<accession>B9XF32</accession>
<evidence type="ECO:0000313" key="2">
    <source>
        <dbReference type="EMBL" id="EEF61530.1"/>
    </source>
</evidence>
<feature type="chain" id="PRO_5002894742" evidence="1">
    <location>
        <begin position="24"/>
        <end position="166"/>
    </location>
</feature>
<dbReference type="EMBL" id="ABOX02000009">
    <property type="protein sequence ID" value="EEF61530.1"/>
    <property type="molecule type" value="Genomic_DNA"/>
</dbReference>
<name>B9XF32_PEDPL</name>
<proteinExistence type="predicted"/>
<organism evidence="2 3">
    <name type="scientific">Pedosphaera parvula (strain Ellin514)</name>
    <dbReference type="NCBI Taxonomy" id="320771"/>
    <lineage>
        <taxon>Bacteria</taxon>
        <taxon>Pseudomonadati</taxon>
        <taxon>Verrucomicrobiota</taxon>
        <taxon>Pedosphaerae</taxon>
        <taxon>Pedosphaerales</taxon>
        <taxon>Pedosphaeraceae</taxon>
        <taxon>Pedosphaera</taxon>
    </lineage>
</organism>
<sequence length="166" mass="18993" precursor="true">MMRCFVTGLLFSCCLLLAPAIQAASGSIIKVLPQFLDEHGKASLSPSLYDRDAYQADLRRHPLRRSGVRYNIQWKARVPKSDQLKLRVELRGVAQGKLPKELTLEKIIPERYWLSHWSNLDLSGETYRSFGEVTAWHVTIWDGDKMLDEQKSFLWGDKSAPPQVAH</sequence>
<reference evidence="2 3" key="1">
    <citation type="journal article" date="2011" name="J. Bacteriol.">
        <title>Genome sequence of 'Pedosphaera parvula' Ellin514, an aerobic Verrucomicrobial isolate from pasture soil.</title>
        <authorList>
            <person name="Kant R."/>
            <person name="van Passel M.W."/>
            <person name="Sangwan P."/>
            <person name="Palva A."/>
            <person name="Lucas S."/>
            <person name="Copeland A."/>
            <person name="Lapidus A."/>
            <person name="Glavina Del Rio T."/>
            <person name="Dalin E."/>
            <person name="Tice H."/>
            <person name="Bruce D."/>
            <person name="Goodwin L."/>
            <person name="Pitluck S."/>
            <person name="Chertkov O."/>
            <person name="Larimer F.W."/>
            <person name="Land M.L."/>
            <person name="Hauser L."/>
            <person name="Brettin T.S."/>
            <person name="Detter J.C."/>
            <person name="Han S."/>
            <person name="de Vos W.M."/>
            <person name="Janssen P.H."/>
            <person name="Smidt H."/>
        </authorList>
    </citation>
    <scope>NUCLEOTIDE SEQUENCE [LARGE SCALE GENOMIC DNA]</scope>
    <source>
        <strain evidence="2 3">Ellin514</strain>
    </source>
</reference>
<dbReference type="STRING" id="320771.Cflav_PD4208"/>
<dbReference type="AlphaFoldDB" id="B9XF32"/>
<dbReference type="RefSeq" id="WP_007414422.1">
    <property type="nucleotide sequence ID" value="NZ_ABOX02000009.1"/>
</dbReference>
<gene>
    <name evidence="2" type="ORF">Cflav_PD4208</name>
</gene>
<keyword evidence="1" id="KW-0732">Signal</keyword>
<keyword evidence="3" id="KW-1185">Reference proteome</keyword>
<comment type="caution">
    <text evidence="2">The sequence shown here is derived from an EMBL/GenBank/DDBJ whole genome shotgun (WGS) entry which is preliminary data.</text>
</comment>
<dbReference type="OrthoDB" id="190919at2"/>
<feature type="signal peptide" evidence="1">
    <location>
        <begin position="1"/>
        <end position="23"/>
    </location>
</feature>
<evidence type="ECO:0000256" key="1">
    <source>
        <dbReference type="SAM" id="SignalP"/>
    </source>
</evidence>